<gene>
    <name evidence="1" type="ORF">PITC_063840</name>
</gene>
<name>A0A0A2KL55_PENIT</name>
<organism evidence="1 2">
    <name type="scientific">Penicillium italicum</name>
    <name type="common">Blue mold</name>
    <dbReference type="NCBI Taxonomy" id="40296"/>
    <lineage>
        <taxon>Eukaryota</taxon>
        <taxon>Fungi</taxon>
        <taxon>Dikarya</taxon>
        <taxon>Ascomycota</taxon>
        <taxon>Pezizomycotina</taxon>
        <taxon>Eurotiomycetes</taxon>
        <taxon>Eurotiomycetidae</taxon>
        <taxon>Eurotiales</taxon>
        <taxon>Aspergillaceae</taxon>
        <taxon>Penicillium</taxon>
    </lineage>
</organism>
<sequence>MSHWVRHSVGEPFGFKLVSKRVVAGMLALLALNKNEKYYLRRASVSAVHVLPIPARTSISSPRCQTM</sequence>
<dbReference type="EMBL" id="JQGA01001272">
    <property type="protein sequence ID" value="KGO67621.1"/>
    <property type="molecule type" value="Genomic_DNA"/>
</dbReference>
<protein>
    <submittedName>
        <fullName evidence="1">Uncharacterized protein</fullName>
    </submittedName>
</protein>
<evidence type="ECO:0000313" key="2">
    <source>
        <dbReference type="Proteomes" id="UP000030104"/>
    </source>
</evidence>
<dbReference type="Proteomes" id="UP000030104">
    <property type="component" value="Unassembled WGS sequence"/>
</dbReference>
<keyword evidence="2" id="KW-1185">Reference proteome</keyword>
<dbReference type="HOGENOM" id="CLU_2813198_0_0_1"/>
<proteinExistence type="predicted"/>
<dbReference type="AlphaFoldDB" id="A0A0A2KL55"/>
<reference evidence="1 2" key="1">
    <citation type="journal article" date="2015" name="Mol. Plant Microbe Interact.">
        <title>Genome, transcriptome, and functional analyses of Penicillium expansum provide new insights into secondary metabolism and pathogenicity.</title>
        <authorList>
            <person name="Ballester A.R."/>
            <person name="Marcet-Houben M."/>
            <person name="Levin E."/>
            <person name="Sela N."/>
            <person name="Selma-Lazaro C."/>
            <person name="Carmona L."/>
            <person name="Wisniewski M."/>
            <person name="Droby S."/>
            <person name="Gonzalez-Candelas L."/>
            <person name="Gabaldon T."/>
        </authorList>
    </citation>
    <scope>NUCLEOTIDE SEQUENCE [LARGE SCALE GENOMIC DNA]</scope>
    <source>
        <strain evidence="1 2">PHI-1</strain>
    </source>
</reference>
<comment type="caution">
    <text evidence="1">The sequence shown here is derived from an EMBL/GenBank/DDBJ whole genome shotgun (WGS) entry which is preliminary data.</text>
</comment>
<dbReference type="PhylomeDB" id="A0A0A2KL55"/>
<evidence type="ECO:0000313" key="1">
    <source>
        <dbReference type="EMBL" id="KGO67621.1"/>
    </source>
</evidence>
<dbReference type="OrthoDB" id="10522367at2759"/>
<accession>A0A0A2KL55</accession>